<evidence type="ECO:0000313" key="3">
    <source>
        <dbReference type="EMBL" id="KAE9634957.1"/>
    </source>
</evidence>
<dbReference type="AlphaFoldDB" id="A0A7C8LCV6"/>
<sequence length="246" mass="28776">MGVDIVPSDKGEKKGISWLKNIRSSQIQTEPTTTEPLSSVEFTEEPEATDPQNNSDLLSKDTQDKIVLDLIVSLENMLKDRQLIQYRNKALEEQLQNANETINRLKQDQLKKEQLLQEKNKEIRSLEDSLTSKQMSYEQLLEDYKEFQNTAKIEYDKIASHLEAERNKYNKLNEQATNAQYQSMLKINELEEKIRTLEIEKQQYAEQYQKVLKEKTELLQTINDFTERMSFSFLPKNNTSNSSAQE</sequence>
<proteinExistence type="predicted"/>
<feature type="compositionally biased region" description="Polar residues" evidence="2">
    <location>
        <begin position="23"/>
        <end position="41"/>
    </location>
</feature>
<keyword evidence="1" id="KW-0175">Coiled coil</keyword>
<gene>
    <name evidence="3" type="ORF">GND95_06495</name>
</gene>
<feature type="coiled-coil region" evidence="1">
    <location>
        <begin position="74"/>
        <end position="221"/>
    </location>
</feature>
<dbReference type="Proteomes" id="UP000483018">
    <property type="component" value="Unassembled WGS sequence"/>
</dbReference>
<dbReference type="OrthoDB" id="2823105at2"/>
<dbReference type="EMBL" id="WSLF01000004">
    <property type="protein sequence ID" value="KAE9634957.1"/>
    <property type="molecule type" value="Genomic_DNA"/>
</dbReference>
<evidence type="ECO:0000313" key="4">
    <source>
        <dbReference type="Proteomes" id="UP000483018"/>
    </source>
</evidence>
<protein>
    <submittedName>
        <fullName evidence="3">Uncharacterized protein</fullName>
    </submittedName>
</protein>
<evidence type="ECO:0000256" key="1">
    <source>
        <dbReference type="SAM" id="Coils"/>
    </source>
</evidence>
<accession>A0A7C8LCV6</accession>
<name>A0A7C8LCV6_9FIRM</name>
<organism evidence="3 4">
    <name type="scientific">Defluviitalea raffinosedens</name>
    <dbReference type="NCBI Taxonomy" id="1450156"/>
    <lineage>
        <taxon>Bacteria</taxon>
        <taxon>Bacillati</taxon>
        <taxon>Bacillota</taxon>
        <taxon>Clostridia</taxon>
        <taxon>Lachnospirales</taxon>
        <taxon>Defluviitaleaceae</taxon>
        <taxon>Defluviitalea</taxon>
    </lineage>
</organism>
<reference evidence="3 4" key="1">
    <citation type="submission" date="2019-12" db="EMBL/GenBank/DDBJ databases">
        <title>Defluviitalea raffinosedens, isolated from a biogas fermenter, genome sequencing and characterization.</title>
        <authorList>
            <person name="Rettenmaier R."/>
            <person name="Schneider M."/>
            <person name="Neuhaus K."/>
            <person name="Liebl W."/>
            <person name="Zverlov V."/>
        </authorList>
    </citation>
    <scope>NUCLEOTIDE SEQUENCE [LARGE SCALE GENOMIC DNA]</scope>
    <source>
        <strain evidence="3 4">249c-K6</strain>
    </source>
</reference>
<feature type="region of interest" description="Disordered" evidence="2">
    <location>
        <begin position="23"/>
        <end position="58"/>
    </location>
</feature>
<evidence type="ECO:0000256" key="2">
    <source>
        <dbReference type="SAM" id="MobiDB-lite"/>
    </source>
</evidence>
<keyword evidence="4" id="KW-1185">Reference proteome</keyword>
<comment type="caution">
    <text evidence="3">The sequence shown here is derived from an EMBL/GenBank/DDBJ whole genome shotgun (WGS) entry which is preliminary data.</text>
</comment>